<evidence type="ECO:0000256" key="13">
    <source>
        <dbReference type="ARBA" id="ARBA00038359"/>
    </source>
</evidence>
<dbReference type="Proteomes" id="UP000756346">
    <property type="component" value="Unassembled WGS sequence"/>
</dbReference>
<keyword evidence="10 16" id="KW-0472">Membrane</keyword>
<keyword evidence="6" id="KW-0336">GPI-anchor</keyword>
<dbReference type="GO" id="GO:0098552">
    <property type="term" value="C:side of membrane"/>
    <property type="evidence" value="ECO:0007669"/>
    <property type="project" value="UniProtKB-KW"/>
</dbReference>
<evidence type="ECO:0000259" key="17">
    <source>
        <dbReference type="PROSITE" id="PS52012"/>
    </source>
</evidence>
<dbReference type="InterPro" id="IPR008427">
    <property type="entry name" value="Extracellular_membr_CFEM_dom"/>
</dbReference>
<feature type="transmembrane region" description="Helical" evidence="16">
    <location>
        <begin position="254"/>
        <end position="277"/>
    </location>
</feature>
<feature type="binding site" description="axial binding residue" evidence="14">
    <location>
        <position position="7"/>
    </location>
    <ligand>
        <name>heme</name>
        <dbReference type="ChEBI" id="CHEBI:30413"/>
    </ligand>
    <ligandPart>
        <name>Fe</name>
        <dbReference type="ChEBI" id="CHEBI:18248"/>
    </ligandPart>
</feature>
<evidence type="ECO:0000256" key="2">
    <source>
        <dbReference type="ARBA" id="ARBA00004589"/>
    </source>
</evidence>
<evidence type="ECO:0000256" key="4">
    <source>
        <dbReference type="ARBA" id="ARBA00010031"/>
    </source>
</evidence>
<keyword evidence="8" id="KW-0732">Signal</keyword>
<gene>
    <name evidence="18" type="ORF">B0I36DRAFT_250182</name>
</gene>
<comment type="subcellular location">
    <subcellularLocation>
        <location evidence="2">Membrane</location>
        <topology evidence="2">Lipid-anchor</topology>
        <topology evidence="2">GPI-anchor</topology>
    </subcellularLocation>
    <subcellularLocation>
        <location evidence="1">Membrane</location>
        <topology evidence="1">Multi-pass membrane protein</topology>
    </subcellularLocation>
    <subcellularLocation>
        <location evidence="3">Secreted</location>
    </subcellularLocation>
</comment>
<keyword evidence="14" id="KW-0349">Heme</keyword>
<feature type="non-terminal residue" evidence="18">
    <location>
        <position position="460"/>
    </location>
</feature>
<reference evidence="18" key="1">
    <citation type="journal article" date="2021" name="Nat. Commun.">
        <title>Genetic determinants of endophytism in the Arabidopsis root mycobiome.</title>
        <authorList>
            <person name="Mesny F."/>
            <person name="Miyauchi S."/>
            <person name="Thiergart T."/>
            <person name="Pickel B."/>
            <person name="Atanasova L."/>
            <person name="Karlsson M."/>
            <person name="Huettel B."/>
            <person name="Barry K.W."/>
            <person name="Haridas S."/>
            <person name="Chen C."/>
            <person name="Bauer D."/>
            <person name="Andreopoulos W."/>
            <person name="Pangilinan J."/>
            <person name="LaButti K."/>
            <person name="Riley R."/>
            <person name="Lipzen A."/>
            <person name="Clum A."/>
            <person name="Drula E."/>
            <person name="Henrissat B."/>
            <person name="Kohler A."/>
            <person name="Grigoriev I.V."/>
            <person name="Martin F.M."/>
            <person name="Hacquard S."/>
        </authorList>
    </citation>
    <scope>NUCLEOTIDE SEQUENCE</scope>
    <source>
        <strain evidence="18">MPI-CAGE-CH-0230</strain>
    </source>
</reference>
<comment type="similarity">
    <text evidence="4">Belongs to the RBT5 family.</text>
</comment>
<dbReference type="EMBL" id="JAGTJQ010000009">
    <property type="protein sequence ID" value="KAH7024700.1"/>
    <property type="molecule type" value="Genomic_DNA"/>
</dbReference>
<name>A0A9P9BLR8_9PEZI</name>
<feature type="transmembrane region" description="Helical" evidence="16">
    <location>
        <begin position="133"/>
        <end position="156"/>
    </location>
</feature>
<keyword evidence="14" id="KW-0479">Metal-binding</keyword>
<dbReference type="GO" id="GO:0046872">
    <property type="term" value="F:metal ion binding"/>
    <property type="evidence" value="ECO:0007669"/>
    <property type="project" value="UniProtKB-UniRule"/>
</dbReference>
<dbReference type="InterPro" id="IPR052337">
    <property type="entry name" value="SAT4-like"/>
</dbReference>
<evidence type="ECO:0000313" key="19">
    <source>
        <dbReference type="Proteomes" id="UP000756346"/>
    </source>
</evidence>
<keyword evidence="9 16" id="KW-1133">Transmembrane helix</keyword>
<protein>
    <recommendedName>
        <fullName evidence="17">CFEM domain-containing protein</fullName>
    </recommendedName>
</protein>
<dbReference type="InterPro" id="IPR049326">
    <property type="entry name" value="Rhodopsin_dom_fungi"/>
</dbReference>
<accession>A0A9P9BLR8</accession>
<keyword evidence="6" id="KW-0325">Glycoprotein</keyword>
<evidence type="ECO:0000256" key="14">
    <source>
        <dbReference type="PROSITE-ProRule" id="PRU01356"/>
    </source>
</evidence>
<evidence type="ECO:0000256" key="10">
    <source>
        <dbReference type="ARBA" id="ARBA00023136"/>
    </source>
</evidence>
<keyword evidence="7 16" id="KW-0812">Transmembrane</keyword>
<evidence type="ECO:0000256" key="16">
    <source>
        <dbReference type="SAM" id="Phobius"/>
    </source>
</evidence>
<evidence type="ECO:0000256" key="8">
    <source>
        <dbReference type="ARBA" id="ARBA00022729"/>
    </source>
</evidence>
<feature type="transmembrane region" description="Helical" evidence="16">
    <location>
        <begin position="56"/>
        <end position="76"/>
    </location>
</feature>
<keyword evidence="12" id="KW-0449">Lipoprotein</keyword>
<keyword evidence="19" id="KW-1185">Reference proteome</keyword>
<evidence type="ECO:0000256" key="5">
    <source>
        <dbReference type="ARBA" id="ARBA00022525"/>
    </source>
</evidence>
<sequence>STCLLADVACLCKDLTFISSVETCVKASCIVEDALVVKNASATACGIESTNASPNFAVTSIVMCGLAIFFTIMRIIYRQWLTQLGLGADDWTTIITALSCILAAYLNTRMAEYGVGQDIWTLTPYQITMFGQMFWYLAMVYFLDIALLKLSILFFFLRIFPDATFRRIIWITIVVVGLFGAAYVLAAMFQCWPISYNWTKWNDRDNQGQCVDYARIAWANAAVGIALDFWILYLPLSQISTLNMDWRKKLGISAMFVVGTFVTIVSIVRLASLIQFNSSDNVTHDTAGIAMWSTVEITTGVICTCMPTMRLILVRLWPNIFGSRSSTKASDGPYPPRSGGGFSFRKRGTAAGDGGSHPQQAKRSTTHRSGSRFSSYGRPTSFFSGQNREGAMTSLGCPDRLERLESMDDDAIQLRPNVGHPSSPVYLAESTSTSSSELYLSGSGADQQGIKVVTTVEVKH</sequence>
<dbReference type="AlphaFoldDB" id="A0A9P9BLR8"/>
<feature type="region of interest" description="Disordered" evidence="15">
    <location>
        <begin position="325"/>
        <end position="394"/>
    </location>
</feature>
<evidence type="ECO:0000256" key="12">
    <source>
        <dbReference type="ARBA" id="ARBA00023288"/>
    </source>
</evidence>
<feature type="transmembrane region" description="Helical" evidence="16">
    <location>
        <begin position="216"/>
        <end position="234"/>
    </location>
</feature>
<evidence type="ECO:0000256" key="6">
    <source>
        <dbReference type="ARBA" id="ARBA00022622"/>
    </source>
</evidence>
<dbReference type="GO" id="GO:0005576">
    <property type="term" value="C:extracellular region"/>
    <property type="evidence" value="ECO:0007669"/>
    <property type="project" value="UniProtKB-SubCell"/>
</dbReference>
<dbReference type="PANTHER" id="PTHR33048:SF143">
    <property type="entry name" value="EXTRACELLULAR MEMBRANE PROTEIN CFEM DOMAIN-CONTAINING PROTEIN-RELATED"/>
    <property type="match status" value="1"/>
</dbReference>
<dbReference type="Pfam" id="PF05730">
    <property type="entry name" value="CFEM"/>
    <property type="match status" value="1"/>
</dbReference>
<dbReference type="PROSITE" id="PS52012">
    <property type="entry name" value="CFEM"/>
    <property type="match status" value="1"/>
</dbReference>
<dbReference type="PANTHER" id="PTHR33048">
    <property type="entry name" value="PTH11-LIKE INTEGRAL MEMBRANE PROTEIN (AFU_ORTHOLOGUE AFUA_5G11245)"/>
    <property type="match status" value="1"/>
</dbReference>
<keyword evidence="14" id="KW-0408">Iron</keyword>
<comment type="caution">
    <text evidence="18">The sequence shown here is derived from an EMBL/GenBank/DDBJ whole genome shotgun (WGS) entry which is preliminary data.</text>
</comment>
<dbReference type="Pfam" id="PF20684">
    <property type="entry name" value="Fung_rhodopsin"/>
    <property type="match status" value="1"/>
</dbReference>
<feature type="disulfide bond" evidence="14">
    <location>
        <begin position="12"/>
        <end position="45"/>
    </location>
</feature>
<feature type="disulfide bond" evidence="14">
    <location>
        <begin position="3"/>
        <end position="10"/>
    </location>
</feature>
<evidence type="ECO:0000256" key="1">
    <source>
        <dbReference type="ARBA" id="ARBA00004141"/>
    </source>
</evidence>
<evidence type="ECO:0000256" key="15">
    <source>
        <dbReference type="SAM" id="MobiDB-lite"/>
    </source>
</evidence>
<evidence type="ECO:0000313" key="18">
    <source>
        <dbReference type="EMBL" id="KAH7024700.1"/>
    </source>
</evidence>
<dbReference type="GeneID" id="70180072"/>
<feature type="compositionally biased region" description="Polar residues" evidence="15">
    <location>
        <begin position="371"/>
        <end position="387"/>
    </location>
</feature>
<feature type="transmembrane region" description="Helical" evidence="16">
    <location>
        <begin position="88"/>
        <end position="106"/>
    </location>
</feature>
<comment type="similarity">
    <text evidence="13">Belongs to the SAT4 family.</text>
</comment>
<feature type="domain" description="CFEM" evidence="17">
    <location>
        <begin position="1"/>
        <end position="73"/>
    </location>
</feature>
<evidence type="ECO:0000256" key="7">
    <source>
        <dbReference type="ARBA" id="ARBA00022692"/>
    </source>
</evidence>
<organism evidence="18 19">
    <name type="scientific">Microdochium trichocladiopsis</name>
    <dbReference type="NCBI Taxonomy" id="1682393"/>
    <lineage>
        <taxon>Eukaryota</taxon>
        <taxon>Fungi</taxon>
        <taxon>Dikarya</taxon>
        <taxon>Ascomycota</taxon>
        <taxon>Pezizomycotina</taxon>
        <taxon>Sordariomycetes</taxon>
        <taxon>Xylariomycetidae</taxon>
        <taxon>Xylariales</taxon>
        <taxon>Microdochiaceae</taxon>
        <taxon>Microdochium</taxon>
    </lineage>
</organism>
<evidence type="ECO:0000256" key="11">
    <source>
        <dbReference type="ARBA" id="ARBA00023157"/>
    </source>
</evidence>
<keyword evidence="11 14" id="KW-1015">Disulfide bond</keyword>
<proteinExistence type="inferred from homology"/>
<feature type="transmembrane region" description="Helical" evidence="16">
    <location>
        <begin position="168"/>
        <end position="196"/>
    </location>
</feature>
<evidence type="ECO:0000256" key="9">
    <source>
        <dbReference type="ARBA" id="ARBA00022989"/>
    </source>
</evidence>
<comment type="caution">
    <text evidence="14">Lacks conserved residue(s) required for the propagation of feature annotation.</text>
</comment>
<evidence type="ECO:0000256" key="3">
    <source>
        <dbReference type="ARBA" id="ARBA00004613"/>
    </source>
</evidence>
<dbReference type="OrthoDB" id="2496787at2759"/>
<keyword evidence="5" id="KW-0964">Secreted</keyword>
<dbReference type="RefSeq" id="XP_046008248.1">
    <property type="nucleotide sequence ID" value="XM_046150526.1"/>
</dbReference>
<feature type="transmembrane region" description="Helical" evidence="16">
    <location>
        <begin position="289"/>
        <end position="313"/>
    </location>
</feature>